<reference evidence="1 2" key="1">
    <citation type="journal article" date="2020" name="Microb. Ecol.">
        <title>Novel Virus on Filamentous Arthronema africanum Cyanobacterium.</title>
        <authorList>
            <person name="Petrzik K."/>
            <person name="Lukavsky J."/>
            <person name="Koloniuk I."/>
        </authorList>
    </citation>
    <scope>NUCLEOTIDE SEQUENCE [LARGE SCALE GENOMIC DNA]</scope>
</reference>
<evidence type="ECO:0000313" key="1">
    <source>
        <dbReference type="EMBL" id="QMV28497.1"/>
    </source>
</evidence>
<dbReference type="EMBL" id="MT457475">
    <property type="protein sequence ID" value="QMV28497.1"/>
    <property type="molecule type" value="Genomic_DNA"/>
</dbReference>
<sequence>MPNSVRVLWDDDFTGYVTCDLQDGTLHYGEVPLELMTYHNQPIEDIYDDY</sequence>
<protein>
    <submittedName>
        <fullName evidence="1">Uncharacterized protein</fullName>
    </submittedName>
</protein>
<proteinExistence type="predicted"/>
<evidence type="ECO:0000313" key="2">
    <source>
        <dbReference type="Proteomes" id="UP000516780"/>
    </source>
</evidence>
<organism evidence="1 2">
    <name type="scientific">Arthronema virus TR020</name>
    <dbReference type="NCBI Taxonomy" id="2736280"/>
    <lineage>
        <taxon>Viruses</taxon>
        <taxon>Duplodnaviria</taxon>
        <taxon>Heunggongvirae</taxon>
        <taxon>Uroviricota</taxon>
        <taxon>Caudoviricetes</taxon>
        <taxon>Saffermanviridae</taxon>
        <taxon>Arthrovirus</taxon>
        <taxon>Arthrovirus TR020</taxon>
    </lineage>
</organism>
<keyword evidence="2" id="KW-1185">Reference proteome</keyword>
<accession>A0A7G5AWZ7</accession>
<dbReference type="Proteomes" id="UP000516780">
    <property type="component" value="Segment"/>
</dbReference>
<name>A0A7G5AWZ7_9CAUD</name>